<sequence>MTTPVLMVADAVAILILTFAVYLPRHRRRDLVVAFLGVNIGVLAVSTVLASAMTDAAASVGLGMGLFGVLSIIRLRSDELAQHEIAYYFSALALGLIGGIGTGDVGLSLALMGLVLGTMVIGDHPRLLPAHRRQVVHLDRAVPDQEDLVARLEQLLGARVLGTNVLRLDLVDDTTLVDVRFAVRAGAGSTTAAGDMVATGPAPAAAAPAREGSAGPVRAVPSGSVLR</sequence>
<feature type="region of interest" description="Disordered" evidence="1">
    <location>
        <begin position="192"/>
        <end position="227"/>
    </location>
</feature>
<dbReference type="RefSeq" id="WP_141783353.1">
    <property type="nucleotide sequence ID" value="NZ_BAAAIK010000008.1"/>
</dbReference>
<keyword evidence="4" id="KW-1185">Reference proteome</keyword>
<evidence type="ECO:0000256" key="1">
    <source>
        <dbReference type="SAM" id="MobiDB-lite"/>
    </source>
</evidence>
<dbReference type="EMBL" id="VFOP01000001">
    <property type="protein sequence ID" value="TQL49044.1"/>
    <property type="molecule type" value="Genomic_DNA"/>
</dbReference>
<dbReference type="AlphaFoldDB" id="A0A542YM51"/>
<feature type="transmembrane region" description="Helical" evidence="2">
    <location>
        <begin position="56"/>
        <end position="73"/>
    </location>
</feature>
<dbReference type="Pfam" id="PF16316">
    <property type="entry name" value="DUF4956"/>
    <property type="match status" value="1"/>
</dbReference>
<feature type="transmembrane region" description="Helical" evidence="2">
    <location>
        <begin position="6"/>
        <end position="24"/>
    </location>
</feature>
<feature type="transmembrane region" description="Helical" evidence="2">
    <location>
        <begin position="31"/>
        <end position="50"/>
    </location>
</feature>
<keyword evidence="2" id="KW-0472">Membrane</keyword>
<dbReference type="Proteomes" id="UP000319516">
    <property type="component" value="Unassembled WGS sequence"/>
</dbReference>
<dbReference type="InterPro" id="IPR032531">
    <property type="entry name" value="DUF4956"/>
</dbReference>
<evidence type="ECO:0000313" key="4">
    <source>
        <dbReference type="Proteomes" id="UP000319516"/>
    </source>
</evidence>
<protein>
    <submittedName>
        <fullName evidence="3">Uncharacterized protein DUF4956</fullName>
    </submittedName>
</protein>
<name>A0A542YM51_9MICO</name>
<comment type="caution">
    <text evidence="3">The sequence shown here is derived from an EMBL/GenBank/DDBJ whole genome shotgun (WGS) entry which is preliminary data.</text>
</comment>
<evidence type="ECO:0000313" key="3">
    <source>
        <dbReference type="EMBL" id="TQL49044.1"/>
    </source>
</evidence>
<proteinExistence type="predicted"/>
<keyword evidence="2" id="KW-1133">Transmembrane helix</keyword>
<dbReference type="OrthoDB" id="3827267at2"/>
<organism evidence="3 4">
    <name type="scientific">Ornithinicoccus hortensis</name>
    <dbReference type="NCBI Taxonomy" id="82346"/>
    <lineage>
        <taxon>Bacteria</taxon>
        <taxon>Bacillati</taxon>
        <taxon>Actinomycetota</taxon>
        <taxon>Actinomycetes</taxon>
        <taxon>Micrococcales</taxon>
        <taxon>Intrasporangiaceae</taxon>
        <taxon>Ornithinicoccus</taxon>
    </lineage>
</organism>
<gene>
    <name evidence="3" type="ORF">FB467_0109</name>
</gene>
<feature type="transmembrane region" description="Helical" evidence="2">
    <location>
        <begin position="85"/>
        <end position="101"/>
    </location>
</feature>
<accession>A0A542YM51</accession>
<reference evidence="3 4" key="1">
    <citation type="submission" date="2019-06" db="EMBL/GenBank/DDBJ databases">
        <title>Sequencing the genomes of 1000 actinobacteria strains.</title>
        <authorList>
            <person name="Klenk H.-P."/>
        </authorList>
    </citation>
    <scope>NUCLEOTIDE SEQUENCE [LARGE SCALE GENOMIC DNA]</scope>
    <source>
        <strain evidence="3 4">DSM 12335</strain>
    </source>
</reference>
<keyword evidence="2" id="KW-0812">Transmembrane</keyword>
<evidence type="ECO:0000256" key="2">
    <source>
        <dbReference type="SAM" id="Phobius"/>
    </source>
</evidence>